<accession>A0A7W9Z1B8</accession>
<evidence type="ECO:0000313" key="3">
    <source>
        <dbReference type="Proteomes" id="UP000535501"/>
    </source>
</evidence>
<proteinExistence type="predicted"/>
<dbReference type="InterPro" id="IPR058713">
    <property type="entry name" value="DMF_alpha_dom"/>
</dbReference>
<gene>
    <name evidence="2" type="ORF">HNQ75_004222</name>
</gene>
<organism evidence="2 3">
    <name type="scientific">Pseudorhizobium flavum</name>
    <dbReference type="NCBI Taxonomy" id="1335061"/>
    <lineage>
        <taxon>Bacteria</taxon>
        <taxon>Pseudomonadati</taxon>
        <taxon>Pseudomonadota</taxon>
        <taxon>Alphaproteobacteria</taxon>
        <taxon>Hyphomicrobiales</taxon>
        <taxon>Rhizobiaceae</taxon>
        <taxon>Rhizobium/Agrobacterium group</taxon>
        <taxon>Pseudorhizobium</taxon>
    </lineage>
</organism>
<sequence length="108" mass="12539">MSRYQLDQSDLQFAREFLADPVGYHSPGLQRVLNRMRGADWASKYVLVTQERHGRWLLGKMPRKRGSEIEIVEGVVYTDLLDAERDIFRRRWQDLTGDDLTTALQSAA</sequence>
<evidence type="ECO:0000313" key="2">
    <source>
        <dbReference type="EMBL" id="MBB6182233.1"/>
    </source>
</evidence>
<comment type="caution">
    <text evidence="2">The sequence shown here is derived from an EMBL/GenBank/DDBJ whole genome shotgun (WGS) entry which is preliminary data.</text>
</comment>
<evidence type="ECO:0000259" key="1">
    <source>
        <dbReference type="Pfam" id="PF26354"/>
    </source>
</evidence>
<name>A0A7W9Z1B8_9HYPH</name>
<feature type="domain" description="N,N-dimethylformamidase alpha subunit" evidence="1">
    <location>
        <begin position="15"/>
        <end position="96"/>
    </location>
</feature>
<dbReference type="Proteomes" id="UP000535501">
    <property type="component" value="Unassembled WGS sequence"/>
</dbReference>
<keyword evidence="3" id="KW-1185">Reference proteome</keyword>
<dbReference type="AlphaFoldDB" id="A0A7W9Z1B8"/>
<dbReference type="RefSeq" id="WP_077548253.1">
    <property type="nucleotide sequence ID" value="NZ_JACHEJ010000023.1"/>
</dbReference>
<dbReference type="EMBL" id="JACHEJ010000023">
    <property type="protein sequence ID" value="MBB6182233.1"/>
    <property type="molecule type" value="Genomic_DNA"/>
</dbReference>
<protein>
    <recommendedName>
        <fullName evidence="1">N,N-dimethylformamidase alpha subunit domain-containing protein</fullName>
    </recommendedName>
</protein>
<reference evidence="2 3" key="1">
    <citation type="submission" date="2020-08" db="EMBL/GenBank/DDBJ databases">
        <title>Genomic Encyclopedia of Type Strains, Phase IV (KMG-IV): sequencing the most valuable type-strain genomes for metagenomic binning, comparative biology and taxonomic classification.</title>
        <authorList>
            <person name="Goeker M."/>
        </authorList>
    </citation>
    <scope>NUCLEOTIDE SEQUENCE [LARGE SCALE GENOMIC DNA]</scope>
    <source>
        <strain evidence="2 3">DSM 102134</strain>
    </source>
</reference>
<dbReference type="Pfam" id="PF26354">
    <property type="entry name" value="DMF_alpha"/>
    <property type="match status" value="1"/>
</dbReference>